<protein>
    <submittedName>
        <fullName evidence="2">Uncharacterized protein</fullName>
    </submittedName>
</protein>
<dbReference type="Proteomes" id="UP000501676">
    <property type="component" value="Plasmid pC0210C1"/>
</dbReference>
<feature type="transmembrane region" description="Helical" evidence="1">
    <location>
        <begin position="56"/>
        <end position="74"/>
    </location>
</feature>
<geneLocation type="plasmid" evidence="4">
    <name>pc0210c1</name>
</geneLocation>
<dbReference type="RefSeq" id="WP_164824133.1">
    <property type="nucleotide sequence ID" value="NZ_CP049229.1"/>
</dbReference>
<keyword evidence="2" id="KW-0614">Plasmid</keyword>
<feature type="transmembrane region" description="Helical" evidence="1">
    <location>
        <begin position="94"/>
        <end position="114"/>
    </location>
</feature>
<evidence type="ECO:0000313" key="3">
    <source>
        <dbReference type="EMBL" id="QIH24452.1"/>
    </source>
</evidence>
<evidence type="ECO:0000256" key="1">
    <source>
        <dbReference type="SAM" id="Phobius"/>
    </source>
</evidence>
<keyword evidence="1" id="KW-0812">Transmembrane</keyword>
<feature type="transmembrane region" description="Helical" evidence="1">
    <location>
        <begin position="121"/>
        <end position="145"/>
    </location>
</feature>
<sequence length="186" mass="20910">MKFVFLDEMQDIFQDKNSTFNSIFNEKSQSNLNLDKILGFGGDATLLNILRYLIKIFDVLAILIFFIGMIYLIWSNLGNSGEAKWKGANTLVNVYAMIIFVHMIMTMFCSHSNLSGGRLTAFLAMFFGEITLMGGSIALFALGAIFKEIYIMTEQENYKRRSMTAFNSMTWILAGSGIAVLIAEVL</sequence>
<proteinExistence type="predicted"/>
<feature type="transmembrane region" description="Helical" evidence="1">
    <location>
        <begin position="165"/>
        <end position="183"/>
    </location>
</feature>
<gene>
    <name evidence="2" type="ORF">G6Z83_06855</name>
    <name evidence="3" type="ORF">G6Z83_06950</name>
</gene>
<dbReference type="EMBL" id="CP049229">
    <property type="protein sequence ID" value="QIH24452.1"/>
    <property type="molecule type" value="Genomic_DNA"/>
</dbReference>
<keyword evidence="1" id="KW-1133">Transmembrane helix</keyword>
<dbReference type="EMBL" id="CP049229">
    <property type="protein sequence ID" value="QIH24433.1"/>
    <property type="molecule type" value="Genomic_DNA"/>
</dbReference>
<keyword evidence="1" id="KW-0472">Membrane</keyword>
<evidence type="ECO:0000313" key="2">
    <source>
        <dbReference type="EMBL" id="QIH24433.1"/>
    </source>
</evidence>
<dbReference type="AlphaFoldDB" id="A0A6G7BAB4"/>
<evidence type="ECO:0000313" key="4">
    <source>
        <dbReference type="Proteomes" id="UP000501676"/>
    </source>
</evidence>
<reference evidence="2 4" key="1">
    <citation type="submission" date="2020-02" db="EMBL/GenBank/DDBJ databases">
        <title>Complete genome sequences of six Lactobacillus iners strains isolated from the human vagina.</title>
        <authorList>
            <person name="France M.T."/>
            <person name="Rutt L."/>
            <person name="Narina S."/>
            <person name="Arbaugh S."/>
            <person name="Humphrys M.S."/>
            <person name="Ma B."/>
            <person name="Hayward M.R."/>
            <person name="Relman D."/>
            <person name="Kwon D.S."/>
            <person name="Ravel J."/>
        </authorList>
    </citation>
    <scope>NUCLEOTIDE SEQUENCE [LARGE SCALE GENOMIC DNA]</scope>
    <source>
        <strain evidence="2 4">C0210C1</strain>
        <plasmid evidence="4">pc0210c1</plasmid>
        <plasmid evidence="2">pC0210C1</plasmid>
    </source>
</reference>
<accession>A0A6G7BAB4</accession>
<geneLocation type="plasmid" evidence="2">
    <name>pC0210C1</name>
</geneLocation>
<name>A0A6G7BAB4_9LACO</name>
<organism evidence="2 4">
    <name type="scientific">Lactobacillus iners</name>
    <dbReference type="NCBI Taxonomy" id="147802"/>
    <lineage>
        <taxon>Bacteria</taxon>
        <taxon>Bacillati</taxon>
        <taxon>Bacillota</taxon>
        <taxon>Bacilli</taxon>
        <taxon>Lactobacillales</taxon>
        <taxon>Lactobacillaceae</taxon>
        <taxon>Lactobacillus</taxon>
    </lineage>
</organism>